<dbReference type="RefSeq" id="WP_053116180.1">
    <property type="nucleotide sequence ID" value="NZ_CP009922.3"/>
</dbReference>
<protein>
    <recommendedName>
        <fullName evidence="2">PASTA domain-containing protein</fullName>
    </recommendedName>
</protein>
<name>A0A0F7FVI5_9ACTN</name>
<dbReference type="PATRIC" id="fig|408015.6.peg.2554"/>
<dbReference type="InterPro" id="IPR005543">
    <property type="entry name" value="PASTA_dom"/>
</dbReference>
<sequence>MVIVLLLVVVPPVGIWLAWRGGWRGRGKTAAMGLSALWCVALVVSDPPEEKAAGDAEMAVAEIGDDKGADLLEVPDYTGQNLATAIASAAAHGYPAVSHDATDADARQVVDGNWTVCFQNPGPGTTISPGGEIDFAVVRRESPCPPADGLAVVYPRMPSVTEMTFGEALGLLADHALTGVEARNAYRDVALPSHPGAWTVCFQSPGAGEEVTEPEEVAVRLSVAEPGVECPAFDRARLIPEPDPEPVPMPEPAPMPVPVPVPEAALEPTAVSGGSGEPAGSGGLAYYPNCDAVRAAGQAPLYRGEPGYRSGLDRDGDGVACET</sequence>
<dbReference type="Gene3D" id="3.30.10.20">
    <property type="match status" value="2"/>
</dbReference>
<dbReference type="CDD" id="cd06577">
    <property type="entry name" value="PASTA_pknB"/>
    <property type="match status" value="1"/>
</dbReference>
<dbReference type="InterPro" id="IPR008613">
    <property type="entry name" value="Excalibur_Ca-bd_domain"/>
</dbReference>
<evidence type="ECO:0000259" key="2">
    <source>
        <dbReference type="PROSITE" id="PS51178"/>
    </source>
</evidence>
<dbReference type="KEGG" id="sxi:SXIM_25130"/>
<accession>A0A0F7FVI5</accession>
<dbReference type="SMART" id="SM00894">
    <property type="entry name" value="Excalibur"/>
    <property type="match status" value="1"/>
</dbReference>
<dbReference type="Pfam" id="PF05901">
    <property type="entry name" value="Excalibur"/>
    <property type="match status" value="1"/>
</dbReference>
<proteinExistence type="predicted"/>
<dbReference type="Pfam" id="PF03793">
    <property type="entry name" value="PASTA"/>
    <property type="match status" value="2"/>
</dbReference>
<dbReference type="HOGENOM" id="CLU_1015358_0_0_11"/>
<evidence type="ECO:0000313" key="4">
    <source>
        <dbReference type="Proteomes" id="UP000034034"/>
    </source>
</evidence>
<dbReference type="EMBL" id="CP009922">
    <property type="protein sequence ID" value="AKG43897.1"/>
    <property type="molecule type" value="Genomic_DNA"/>
</dbReference>
<keyword evidence="4" id="KW-1185">Reference proteome</keyword>
<dbReference type="AlphaFoldDB" id="A0A0F7FVI5"/>
<evidence type="ECO:0000313" key="3">
    <source>
        <dbReference type="EMBL" id="AKG43897.1"/>
    </source>
</evidence>
<dbReference type="STRING" id="408015.SXIM_25130"/>
<evidence type="ECO:0000256" key="1">
    <source>
        <dbReference type="SAM" id="MobiDB-lite"/>
    </source>
</evidence>
<organism evidence="3 4">
    <name type="scientific">Streptomyces xiamenensis</name>
    <dbReference type="NCBI Taxonomy" id="408015"/>
    <lineage>
        <taxon>Bacteria</taxon>
        <taxon>Bacillati</taxon>
        <taxon>Actinomycetota</taxon>
        <taxon>Actinomycetes</taxon>
        <taxon>Kitasatosporales</taxon>
        <taxon>Streptomycetaceae</taxon>
        <taxon>Streptomyces</taxon>
    </lineage>
</organism>
<feature type="region of interest" description="Disordered" evidence="1">
    <location>
        <begin position="300"/>
        <end position="323"/>
    </location>
</feature>
<dbReference type="Proteomes" id="UP000034034">
    <property type="component" value="Chromosome"/>
</dbReference>
<gene>
    <name evidence="3" type="ORF">SXIM_25130</name>
</gene>
<dbReference type="PROSITE" id="PS51178">
    <property type="entry name" value="PASTA"/>
    <property type="match status" value="1"/>
</dbReference>
<feature type="domain" description="PASTA" evidence="2">
    <location>
        <begin position="68"/>
        <end position="139"/>
    </location>
</feature>
<reference evidence="3" key="1">
    <citation type="submission" date="2019-08" db="EMBL/GenBank/DDBJ databases">
        <title>Complete genome sequence of a mangrove-derived Streptomyces xiamenensis.</title>
        <authorList>
            <person name="Xu J."/>
        </authorList>
    </citation>
    <scope>NUCLEOTIDE SEQUENCE</scope>
    <source>
        <strain evidence="3">318</strain>
    </source>
</reference>